<name>A0A2J7PC23_9NEOP</name>
<reference evidence="1 2" key="1">
    <citation type="submission" date="2017-12" db="EMBL/GenBank/DDBJ databases">
        <title>Hemimetabolous genomes reveal molecular basis of termite eusociality.</title>
        <authorList>
            <person name="Harrison M.C."/>
            <person name="Jongepier E."/>
            <person name="Robertson H.M."/>
            <person name="Arning N."/>
            <person name="Bitard-Feildel T."/>
            <person name="Chao H."/>
            <person name="Childers C.P."/>
            <person name="Dinh H."/>
            <person name="Doddapaneni H."/>
            <person name="Dugan S."/>
            <person name="Gowin J."/>
            <person name="Greiner C."/>
            <person name="Han Y."/>
            <person name="Hu H."/>
            <person name="Hughes D.S.T."/>
            <person name="Huylmans A.-K."/>
            <person name="Kemena C."/>
            <person name="Kremer L.P.M."/>
            <person name="Lee S.L."/>
            <person name="Lopez-Ezquerra A."/>
            <person name="Mallet L."/>
            <person name="Monroy-Kuhn J.M."/>
            <person name="Moser A."/>
            <person name="Murali S.C."/>
            <person name="Muzny D.M."/>
            <person name="Otani S."/>
            <person name="Piulachs M.-D."/>
            <person name="Poelchau M."/>
            <person name="Qu J."/>
            <person name="Schaub F."/>
            <person name="Wada-Katsumata A."/>
            <person name="Worley K.C."/>
            <person name="Xie Q."/>
            <person name="Ylla G."/>
            <person name="Poulsen M."/>
            <person name="Gibbs R.A."/>
            <person name="Schal C."/>
            <person name="Richards S."/>
            <person name="Belles X."/>
            <person name="Korb J."/>
            <person name="Bornberg-Bauer E."/>
        </authorList>
    </citation>
    <scope>NUCLEOTIDE SEQUENCE [LARGE SCALE GENOMIC DNA]</scope>
    <source>
        <tissue evidence="1">Whole body</tissue>
    </source>
</reference>
<accession>A0A2J7PC23</accession>
<dbReference type="Proteomes" id="UP000235965">
    <property type="component" value="Unassembled WGS sequence"/>
</dbReference>
<comment type="caution">
    <text evidence="1">The sequence shown here is derived from an EMBL/GenBank/DDBJ whole genome shotgun (WGS) entry which is preliminary data.</text>
</comment>
<dbReference type="EMBL" id="NEVH01027072">
    <property type="protein sequence ID" value="PNF13885.1"/>
    <property type="molecule type" value="Genomic_DNA"/>
</dbReference>
<dbReference type="AlphaFoldDB" id="A0A2J7PC23"/>
<evidence type="ECO:0000313" key="1">
    <source>
        <dbReference type="EMBL" id="PNF13885.1"/>
    </source>
</evidence>
<dbReference type="InParanoid" id="A0A2J7PC23"/>
<keyword evidence="2" id="KW-1185">Reference proteome</keyword>
<proteinExistence type="predicted"/>
<sequence>MQQDAEASEYKSISWLTSISRPGPHSHFKLRAASSSLPFLASQEGLSDTSTNGSTERRKTVVVTQAALRQGHKVPRLVIAITPMDPNVITMHTVKPLNFGSASSSASTCLGTIIQQTVSKFRVVPPKRR</sequence>
<protein>
    <submittedName>
        <fullName evidence="1">Uncharacterized protein</fullName>
    </submittedName>
</protein>
<evidence type="ECO:0000313" key="2">
    <source>
        <dbReference type="Proteomes" id="UP000235965"/>
    </source>
</evidence>
<gene>
    <name evidence="1" type="ORF">B7P43_G11479</name>
</gene>
<organism evidence="1 2">
    <name type="scientific">Cryptotermes secundus</name>
    <dbReference type="NCBI Taxonomy" id="105785"/>
    <lineage>
        <taxon>Eukaryota</taxon>
        <taxon>Metazoa</taxon>
        <taxon>Ecdysozoa</taxon>
        <taxon>Arthropoda</taxon>
        <taxon>Hexapoda</taxon>
        <taxon>Insecta</taxon>
        <taxon>Pterygota</taxon>
        <taxon>Neoptera</taxon>
        <taxon>Polyneoptera</taxon>
        <taxon>Dictyoptera</taxon>
        <taxon>Blattodea</taxon>
        <taxon>Blattoidea</taxon>
        <taxon>Termitoidae</taxon>
        <taxon>Kalotermitidae</taxon>
        <taxon>Cryptotermitinae</taxon>
        <taxon>Cryptotermes</taxon>
    </lineage>
</organism>